<evidence type="ECO:0000256" key="3">
    <source>
        <dbReference type="ARBA" id="ARBA00022679"/>
    </source>
</evidence>
<feature type="compositionally biased region" description="Polar residues" evidence="7">
    <location>
        <begin position="1"/>
        <end position="11"/>
    </location>
</feature>
<evidence type="ECO:0000256" key="7">
    <source>
        <dbReference type="SAM" id="MobiDB-lite"/>
    </source>
</evidence>
<keyword evidence="2" id="KW-0489">Methyltransferase</keyword>
<evidence type="ECO:0000256" key="5">
    <source>
        <dbReference type="ARBA" id="ARBA00023204"/>
    </source>
</evidence>
<reference evidence="9" key="1">
    <citation type="submission" date="2021-03" db="EMBL/GenBank/DDBJ databases">
        <title>Pengzhenrongella sicca gen. nov., sp. nov., a new member of suborder Micrococcineae isolated from High-Arctic tundra soil.</title>
        <authorList>
            <person name="Peng F."/>
        </authorList>
    </citation>
    <scope>NUCLEOTIDE SEQUENCE</scope>
    <source>
        <strain evidence="9">LRZ-2</strain>
    </source>
</reference>
<keyword evidence="5" id="KW-0234">DNA repair</keyword>
<keyword evidence="3" id="KW-0808">Transferase</keyword>
<evidence type="ECO:0000313" key="9">
    <source>
        <dbReference type="EMBL" id="QTE29674.1"/>
    </source>
</evidence>
<dbReference type="SUPFAM" id="SSF46767">
    <property type="entry name" value="Methylated DNA-protein cysteine methyltransferase, C-terminal domain"/>
    <property type="match status" value="1"/>
</dbReference>
<sequence>MPTAPISTAPISTAPISAPHTHSAPAPAPAPARAPAPAPAPAAPFLLAVVLPTPAGPLAVVATPEDGVVRASGFESVERTAHRLPLELRDRAVRELTGEQPAAEPAIAGVVDAVRRYAAGDAAALGSVPVEQHGGPFFQAVWAAMRAIPAGQTASYAELAAVAGRPAAVRAAGSACARNLVAPFVPCHRVLRTGGDLGGYYYGTATKRTLLVHEGALTVAAGGSLPELDLGLEPLPAPAVPSHAR</sequence>
<dbReference type="AlphaFoldDB" id="A0A8A4ZCQ3"/>
<dbReference type="PROSITE" id="PS00374">
    <property type="entry name" value="MGMT"/>
    <property type="match status" value="1"/>
</dbReference>
<keyword evidence="10" id="KW-1185">Reference proteome</keyword>
<protein>
    <submittedName>
        <fullName evidence="9">Methylated-DNA--[protein]-cysteine S-methyltransferase</fullName>
    </submittedName>
</protein>
<evidence type="ECO:0000256" key="1">
    <source>
        <dbReference type="ARBA" id="ARBA00001286"/>
    </source>
</evidence>
<dbReference type="EMBL" id="CP071868">
    <property type="protein sequence ID" value="QTE29674.1"/>
    <property type="molecule type" value="Genomic_DNA"/>
</dbReference>
<gene>
    <name evidence="9" type="ORF">J4E96_01015</name>
</gene>
<dbReference type="InterPro" id="IPR001497">
    <property type="entry name" value="MethylDNA_cys_MeTrfase_AS"/>
</dbReference>
<dbReference type="InterPro" id="IPR036217">
    <property type="entry name" value="MethylDNA_cys_MeTrfase_DNAb"/>
</dbReference>
<dbReference type="NCBIfam" id="TIGR00589">
    <property type="entry name" value="ogt"/>
    <property type="match status" value="1"/>
</dbReference>
<organism evidence="9 10">
    <name type="scientific">Pengzhenrongella sicca</name>
    <dbReference type="NCBI Taxonomy" id="2819238"/>
    <lineage>
        <taxon>Bacteria</taxon>
        <taxon>Bacillati</taxon>
        <taxon>Actinomycetota</taxon>
        <taxon>Actinomycetes</taxon>
        <taxon>Micrococcales</taxon>
        <taxon>Pengzhenrongella</taxon>
    </lineage>
</organism>
<feature type="region of interest" description="Disordered" evidence="7">
    <location>
        <begin position="1"/>
        <end position="37"/>
    </location>
</feature>
<evidence type="ECO:0000256" key="4">
    <source>
        <dbReference type="ARBA" id="ARBA00022763"/>
    </source>
</evidence>
<proteinExistence type="predicted"/>
<comment type="catalytic activity">
    <reaction evidence="1">
        <text>a 4-O-methyl-thymidine in DNA + L-cysteinyl-[protein] = a thymidine in DNA + S-methyl-L-cysteinyl-[protein]</text>
        <dbReference type="Rhea" id="RHEA:53428"/>
        <dbReference type="Rhea" id="RHEA-COMP:10131"/>
        <dbReference type="Rhea" id="RHEA-COMP:10132"/>
        <dbReference type="Rhea" id="RHEA-COMP:13555"/>
        <dbReference type="Rhea" id="RHEA-COMP:13556"/>
        <dbReference type="ChEBI" id="CHEBI:29950"/>
        <dbReference type="ChEBI" id="CHEBI:82612"/>
        <dbReference type="ChEBI" id="CHEBI:137386"/>
        <dbReference type="ChEBI" id="CHEBI:137387"/>
        <dbReference type="EC" id="2.1.1.63"/>
    </reaction>
</comment>
<dbReference type="Proteomes" id="UP000663937">
    <property type="component" value="Chromosome"/>
</dbReference>
<dbReference type="GO" id="GO:0006281">
    <property type="term" value="P:DNA repair"/>
    <property type="evidence" value="ECO:0007669"/>
    <property type="project" value="UniProtKB-KW"/>
</dbReference>
<comment type="catalytic activity">
    <reaction evidence="6">
        <text>a 6-O-methyl-2'-deoxyguanosine in DNA + L-cysteinyl-[protein] = S-methyl-L-cysteinyl-[protein] + a 2'-deoxyguanosine in DNA</text>
        <dbReference type="Rhea" id="RHEA:24000"/>
        <dbReference type="Rhea" id="RHEA-COMP:10131"/>
        <dbReference type="Rhea" id="RHEA-COMP:10132"/>
        <dbReference type="Rhea" id="RHEA-COMP:11367"/>
        <dbReference type="Rhea" id="RHEA-COMP:11368"/>
        <dbReference type="ChEBI" id="CHEBI:29950"/>
        <dbReference type="ChEBI" id="CHEBI:82612"/>
        <dbReference type="ChEBI" id="CHEBI:85445"/>
        <dbReference type="ChEBI" id="CHEBI:85448"/>
        <dbReference type="EC" id="2.1.1.63"/>
    </reaction>
</comment>
<dbReference type="GO" id="GO:0032259">
    <property type="term" value="P:methylation"/>
    <property type="evidence" value="ECO:0007669"/>
    <property type="project" value="UniProtKB-KW"/>
</dbReference>
<evidence type="ECO:0000313" key="10">
    <source>
        <dbReference type="Proteomes" id="UP000663937"/>
    </source>
</evidence>
<dbReference type="PANTHER" id="PTHR10815">
    <property type="entry name" value="METHYLATED-DNA--PROTEIN-CYSTEINE METHYLTRANSFERASE"/>
    <property type="match status" value="1"/>
</dbReference>
<accession>A0A8A4ZCQ3</accession>
<name>A0A8A4ZCQ3_9MICO</name>
<evidence type="ECO:0000256" key="2">
    <source>
        <dbReference type="ARBA" id="ARBA00022603"/>
    </source>
</evidence>
<dbReference type="InterPro" id="IPR036388">
    <property type="entry name" value="WH-like_DNA-bd_sf"/>
</dbReference>
<dbReference type="RefSeq" id="WP_227423967.1">
    <property type="nucleotide sequence ID" value="NZ_CP071868.1"/>
</dbReference>
<evidence type="ECO:0000259" key="8">
    <source>
        <dbReference type="Pfam" id="PF01035"/>
    </source>
</evidence>
<feature type="compositionally biased region" description="Pro residues" evidence="7">
    <location>
        <begin position="26"/>
        <end position="37"/>
    </location>
</feature>
<dbReference type="Pfam" id="PF01035">
    <property type="entry name" value="DNA_binding_1"/>
    <property type="match status" value="1"/>
</dbReference>
<dbReference type="KEGG" id="psic:J4E96_01015"/>
<feature type="compositionally biased region" description="Low complexity" evidence="7">
    <location>
        <begin position="14"/>
        <end position="25"/>
    </location>
</feature>
<dbReference type="InterPro" id="IPR014048">
    <property type="entry name" value="MethylDNA_cys_MeTrfase_DNA-bd"/>
</dbReference>
<evidence type="ECO:0000256" key="6">
    <source>
        <dbReference type="ARBA" id="ARBA00049348"/>
    </source>
</evidence>
<keyword evidence="4" id="KW-0227">DNA damage</keyword>
<dbReference type="GO" id="GO:0003908">
    <property type="term" value="F:methylated-DNA-[protein]-cysteine S-methyltransferase activity"/>
    <property type="evidence" value="ECO:0007669"/>
    <property type="project" value="UniProtKB-EC"/>
</dbReference>
<feature type="domain" description="Methylated-DNA-[protein]-cysteine S-methyltransferase DNA binding" evidence="8">
    <location>
        <begin position="136"/>
        <end position="216"/>
    </location>
</feature>
<dbReference type="CDD" id="cd06445">
    <property type="entry name" value="ATase"/>
    <property type="match status" value="1"/>
</dbReference>
<dbReference type="PANTHER" id="PTHR10815:SF13">
    <property type="entry name" value="METHYLATED-DNA--PROTEIN-CYSTEINE METHYLTRANSFERASE"/>
    <property type="match status" value="1"/>
</dbReference>
<dbReference type="Gene3D" id="1.10.10.10">
    <property type="entry name" value="Winged helix-like DNA-binding domain superfamily/Winged helix DNA-binding domain"/>
    <property type="match status" value="1"/>
</dbReference>